<protein>
    <submittedName>
        <fullName evidence="1">Uncharacterized protein</fullName>
    </submittedName>
</protein>
<dbReference type="RefSeq" id="WP_091398837.1">
    <property type="nucleotide sequence ID" value="NZ_FNQY01000014.1"/>
</dbReference>
<evidence type="ECO:0000313" key="1">
    <source>
        <dbReference type="EMBL" id="SEA33274.1"/>
    </source>
</evidence>
<proteinExistence type="predicted"/>
<evidence type="ECO:0000313" key="2">
    <source>
        <dbReference type="Proteomes" id="UP000199041"/>
    </source>
</evidence>
<dbReference type="AlphaFoldDB" id="A0A1H4ACP3"/>
<sequence>MDQQEFKEIIARNIKHASGYKGWHQEVVQFISQNLLQPIKNDNFKQLQSLIKAKPVANISEITERLALLFGDPELLEYYFKSLKREGQDFITRLTWEGSLPYSDAYELFGEDLVIISNKGRNGVEPVQAHKRWYPYLFNGDYVFGYLQQTVAQKMESGKFYYELPPFMRMAYARILPKPKGYFLEGIQIPKKWQVLLTETTVFEQLPAVLTYIQQDKIKRTTKGFLNPPAVKAMQKKLRLQAFPNDPGHIMSLVINGLMPPFYKFPADKSITGVLQYVFHQQDLKPAMLDAALFPLNGIRKVDYYQLQPDSLKTVFGLLKILPVGGWITLDNIQQYVATHFFNLIPVKSYFDVQISTSSIYYQSFNEGGTAAKDQATRQILVTGALLMAAAYGLLDLAYDPQDPTIWFNDTVNYQDCRFSACRLTPLGAHIMQESKDYIAPATSSAPSFTLDPESLQISYTGNPLQATGLLENWTSPSGDGTLLFDLVKVLKNNSHEMSFKNSIEKFKKSVAKPLPAYWKEQFEQVLERSGYLSEVSDVMVFKISPKASELHQLIARDEILRKLIIKAEQFTIIVERSHKQAFYNRLATLGYLPGLGYPQPFNEL</sequence>
<organism evidence="1 2">
    <name type="scientific">Arachidicoccus rhizosphaerae</name>
    <dbReference type="NCBI Taxonomy" id="551991"/>
    <lineage>
        <taxon>Bacteria</taxon>
        <taxon>Pseudomonadati</taxon>
        <taxon>Bacteroidota</taxon>
        <taxon>Chitinophagia</taxon>
        <taxon>Chitinophagales</taxon>
        <taxon>Chitinophagaceae</taxon>
        <taxon>Arachidicoccus</taxon>
    </lineage>
</organism>
<accession>A0A1H4ACP3</accession>
<keyword evidence="2" id="KW-1185">Reference proteome</keyword>
<dbReference type="EMBL" id="FNQY01000014">
    <property type="protein sequence ID" value="SEA33274.1"/>
    <property type="molecule type" value="Genomic_DNA"/>
</dbReference>
<gene>
    <name evidence="1" type="ORF">SAMN05192529_11418</name>
</gene>
<name>A0A1H4ACP3_9BACT</name>
<dbReference type="OrthoDB" id="890572at2"/>
<reference evidence="1 2" key="1">
    <citation type="submission" date="2016-10" db="EMBL/GenBank/DDBJ databases">
        <authorList>
            <person name="de Groot N.N."/>
        </authorList>
    </citation>
    <scope>NUCLEOTIDE SEQUENCE [LARGE SCALE GENOMIC DNA]</scope>
    <source>
        <strain evidence="1 2">Vu-144</strain>
    </source>
</reference>
<dbReference type="Proteomes" id="UP000199041">
    <property type="component" value="Unassembled WGS sequence"/>
</dbReference>